<accession>A0A7X1MEN6</accession>
<evidence type="ECO:0000256" key="2">
    <source>
        <dbReference type="ARBA" id="ARBA00034808"/>
    </source>
</evidence>
<feature type="region of interest" description="Disordered" evidence="3">
    <location>
        <begin position="64"/>
        <end position="88"/>
    </location>
</feature>
<evidence type="ECO:0000259" key="4">
    <source>
        <dbReference type="PROSITE" id="PS50967"/>
    </source>
</evidence>
<feature type="compositionally biased region" description="Acidic residues" evidence="3">
    <location>
        <begin position="189"/>
        <end position="199"/>
    </location>
</feature>
<evidence type="ECO:0000256" key="1">
    <source>
        <dbReference type="ARBA" id="ARBA00034617"/>
    </source>
</evidence>
<keyword evidence="6" id="KW-1185">Reference proteome</keyword>
<dbReference type="SMART" id="SM00341">
    <property type="entry name" value="HRDC"/>
    <property type="match status" value="1"/>
</dbReference>
<dbReference type="GO" id="GO:0000166">
    <property type="term" value="F:nucleotide binding"/>
    <property type="evidence" value="ECO:0007669"/>
    <property type="project" value="InterPro"/>
</dbReference>
<dbReference type="InterPro" id="IPR036390">
    <property type="entry name" value="WH_DNA-bd_sf"/>
</dbReference>
<dbReference type="InterPro" id="IPR002121">
    <property type="entry name" value="HRDC_dom"/>
</dbReference>
<feature type="domain" description="HRDC" evidence="4">
    <location>
        <begin position="101"/>
        <end position="181"/>
    </location>
</feature>
<evidence type="ECO:0000313" key="6">
    <source>
        <dbReference type="Proteomes" id="UP000584670"/>
    </source>
</evidence>
<feature type="compositionally biased region" description="Basic and acidic residues" evidence="3">
    <location>
        <begin position="64"/>
        <end position="75"/>
    </location>
</feature>
<dbReference type="SUPFAM" id="SSF47819">
    <property type="entry name" value="HRDC-like"/>
    <property type="match status" value="1"/>
</dbReference>
<dbReference type="Gene3D" id="1.10.150.80">
    <property type="entry name" value="HRDC domain"/>
    <property type="match status" value="1"/>
</dbReference>
<protein>
    <recommendedName>
        <fullName evidence="2">DNA 3'-5' helicase</fullName>
        <ecNumber evidence="2">5.6.2.4</ecNumber>
    </recommendedName>
</protein>
<proteinExistence type="predicted"/>
<dbReference type="InterPro" id="IPR044876">
    <property type="entry name" value="HRDC_dom_sf"/>
</dbReference>
<dbReference type="PROSITE" id="PS50967">
    <property type="entry name" value="HRDC"/>
    <property type="match status" value="1"/>
</dbReference>
<dbReference type="GO" id="GO:0006281">
    <property type="term" value="P:DNA repair"/>
    <property type="evidence" value="ECO:0007669"/>
    <property type="project" value="InterPro"/>
</dbReference>
<comment type="catalytic activity">
    <reaction evidence="1">
        <text>Couples ATP hydrolysis with the unwinding of duplex DNA by translocating in the 3'-5' direction.</text>
        <dbReference type="EC" id="5.6.2.4"/>
    </reaction>
</comment>
<dbReference type="GO" id="GO:0043138">
    <property type="term" value="F:3'-5' DNA helicase activity"/>
    <property type="evidence" value="ECO:0007669"/>
    <property type="project" value="UniProtKB-EC"/>
</dbReference>
<dbReference type="EC" id="5.6.2.4" evidence="2"/>
<dbReference type="GO" id="GO:0003676">
    <property type="term" value="F:nucleic acid binding"/>
    <property type="evidence" value="ECO:0007669"/>
    <property type="project" value="InterPro"/>
</dbReference>
<name>A0A7X1MEN6_9ACTN</name>
<dbReference type="SMART" id="SM00956">
    <property type="entry name" value="RQC"/>
    <property type="match status" value="1"/>
</dbReference>
<dbReference type="InterPro" id="IPR018982">
    <property type="entry name" value="RQC_domain"/>
</dbReference>
<sequence>GKRTGKVIQFDHDQLSVFGIGEELSEGEWRGVVRQLLAQGLLAVEGEYGTLVLTEGSGAVLRREREVPLRKEPKKAATSRSASGSAAKGERKARAAVVELPERLVPAFEALRVWRAEQAREQGVPAYVIFHDATLREIVTVWPSSVRELGSVSGVGEKKLATYGEGVIGVLAGLDGGVSEAEGDHWPETDAEPEPDDWV</sequence>
<feature type="non-terminal residue" evidence="5">
    <location>
        <position position="1"/>
    </location>
</feature>
<evidence type="ECO:0000313" key="5">
    <source>
        <dbReference type="EMBL" id="MBC2908226.1"/>
    </source>
</evidence>
<dbReference type="EMBL" id="JACMSF010000124">
    <property type="protein sequence ID" value="MBC2908226.1"/>
    <property type="molecule type" value="Genomic_DNA"/>
</dbReference>
<dbReference type="Pfam" id="PF00570">
    <property type="entry name" value="HRDC"/>
    <property type="match status" value="1"/>
</dbReference>
<evidence type="ECO:0000256" key="3">
    <source>
        <dbReference type="SAM" id="MobiDB-lite"/>
    </source>
</evidence>
<dbReference type="Proteomes" id="UP000584670">
    <property type="component" value="Unassembled WGS sequence"/>
</dbReference>
<dbReference type="Pfam" id="PF09382">
    <property type="entry name" value="RQC"/>
    <property type="match status" value="1"/>
</dbReference>
<dbReference type="GO" id="GO:0006260">
    <property type="term" value="P:DNA replication"/>
    <property type="evidence" value="ECO:0007669"/>
    <property type="project" value="InterPro"/>
</dbReference>
<dbReference type="AlphaFoldDB" id="A0A7X1MEN6"/>
<gene>
    <name evidence="5" type="ORF">H4N64_43415</name>
</gene>
<feature type="region of interest" description="Disordered" evidence="3">
    <location>
        <begin position="179"/>
        <end position="199"/>
    </location>
</feature>
<feature type="compositionally biased region" description="Low complexity" evidence="3">
    <location>
        <begin position="76"/>
        <end position="87"/>
    </location>
</feature>
<dbReference type="Gene3D" id="1.10.10.10">
    <property type="entry name" value="Winged helix-like DNA-binding domain superfamily/Winged helix DNA-binding domain"/>
    <property type="match status" value="1"/>
</dbReference>
<dbReference type="InterPro" id="IPR036388">
    <property type="entry name" value="WH-like_DNA-bd_sf"/>
</dbReference>
<organism evidence="5 6">
    <name type="scientific">Streptomyces cupreus</name>
    <dbReference type="NCBI Taxonomy" id="2759956"/>
    <lineage>
        <taxon>Bacteria</taxon>
        <taxon>Bacillati</taxon>
        <taxon>Actinomycetota</taxon>
        <taxon>Actinomycetes</taxon>
        <taxon>Kitasatosporales</taxon>
        <taxon>Streptomycetaceae</taxon>
        <taxon>Streptomyces</taxon>
    </lineage>
</organism>
<comment type="caution">
    <text evidence="5">The sequence shown here is derived from an EMBL/GenBank/DDBJ whole genome shotgun (WGS) entry which is preliminary data.</text>
</comment>
<reference evidence="5 6" key="1">
    <citation type="submission" date="2020-08" db="EMBL/GenBank/DDBJ databases">
        <title>Streptomyces sp. PSKA01 genome sequencing and assembly.</title>
        <authorList>
            <person name="Mandal S."/>
            <person name="Maiti P.K."/>
            <person name="Das P."/>
        </authorList>
    </citation>
    <scope>NUCLEOTIDE SEQUENCE [LARGE SCALE GENOMIC DNA]</scope>
    <source>
        <strain evidence="5 6">PSKA01</strain>
    </source>
</reference>
<dbReference type="RefSeq" id="WP_186288142.1">
    <property type="nucleotide sequence ID" value="NZ_JACMSF010000124.1"/>
</dbReference>
<dbReference type="InterPro" id="IPR010997">
    <property type="entry name" value="HRDC-like_sf"/>
</dbReference>
<dbReference type="SUPFAM" id="SSF46785">
    <property type="entry name" value="Winged helix' DNA-binding domain"/>
    <property type="match status" value="1"/>
</dbReference>